<dbReference type="Pfam" id="PF14559">
    <property type="entry name" value="TPR_19"/>
    <property type="match status" value="1"/>
</dbReference>
<proteinExistence type="predicted"/>
<sequence length="383" mass="43693">MNPSNPLESIYFINIPSIQLTSCNSFEIDPTIPLPVQKKPGEEGKNFDPKAIEPEQILAGMLTILAYDSKNTNLDYYRSILKKIKPNLKKELCEAAILKTKNEDFDLAEEIFRALIGFDPEDVAIILNMALFLDQRADSYRNSGLFDDADAYDADAYSYYEQAMNAEPPLPDVYFNVGFYYMKQHKYREAKDAFETYLALTCETSDEDMGENGVYKKERAQEIINNINNQNMEDESFKAAYDLISSGQEEKGLEQIRDFLQSNPKVWNGWFMLGWGLRRLERFSDAKQAFLEALKYGGDTNADTYNELSLCYVQEKDFAEAQKCLMKALAMEPESTKIMSNLGYLALAMGNKQEARNYFTAVLEFDPKDRIAASELAKLEVGE</sequence>
<dbReference type="SUPFAM" id="SSF48452">
    <property type="entry name" value="TPR-like"/>
    <property type="match status" value="2"/>
</dbReference>
<dbReference type="PROSITE" id="PS50005">
    <property type="entry name" value="TPR"/>
    <property type="match status" value="3"/>
</dbReference>
<gene>
    <name evidence="4" type="ORF">SAMN04487775_10662</name>
</gene>
<dbReference type="InterPro" id="IPR050498">
    <property type="entry name" value="Ycf3"/>
</dbReference>
<dbReference type="InterPro" id="IPR011990">
    <property type="entry name" value="TPR-like_helical_dom_sf"/>
</dbReference>
<evidence type="ECO:0000313" key="4">
    <source>
        <dbReference type="EMBL" id="SFI80091.1"/>
    </source>
</evidence>
<keyword evidence="2 3" id="KW-0802">TPR repeat</keyword>
<keyword evidence="1" id="KW-0677">Repeat</keyword>
<evidence type="ECO:0000256" key="3">
    <source>
        <dbReference type="PROSITE-ProRule" id="PRU00339"/>
    </source>
</evidence>
<reference evidence="5" key="1">
    <citation type="submission" date="2016-10" db="EMBL/GenBank/DDBJ databases">
        <authorList>
            <person name="Varghese N."/>
            <person name="Submissions S."/>
        </authorList>
    </citation>
    <scope>NUCLEOTIDE SEQUENCE [LARGE SCALE GENOMIC DNA]</scope>
    <source>
        <strain evidence="5">XBD1002</strain>
    </source>
</reference>
<dbReference type="PANTHER" id="PTHR44858:SF1">
    <property type="entry name" value="UDP-N-ACETYLGLUCOSAMINE--PEPTIDE N-ACETYLGLUCOSAMINYLTRANSFERASE SPINDLY-RELATED"/>
    <property type="match status" value="1"/>
</dbReference>
<name>A0A1I3L5T7_9SPIR</name>
<dbReference type="Gene3D" id="1.25.40.10">
    <property type="entry name" value="Tetratricopeptide repeat domain"/>
    <property type="match status" value="2"/>
</dbReference>
<feature type="repeat" description="TPR" evidence="3">
    <location>
        <begin position="336"/>
        <end position="369"/>
    </location>
</feature>
<protein>
    <submittedName>
        <fullName evidence="4">Tetratricopeptide repeat-containing protein</fullName>
    </submittedName>
</protein>
<dbReference type="EMBL" id="FORI01000006">
    <property type="protein sequence ID" value="SFI80091.1"/>
    <property type="molecule type" value="Genomic_DNA"/>
</dbReference>
<dbReference type="OrthoDB" id="317977at2"/>
<accession>A0A1I3L5T7</accession>
<evidence type="ECO:0000256" key="2">
    <source>
        <dbReference type="ARBA" id="ARBA00022803"/>
    </source>
</evidence>
<dbReference type="PANTHER" id="PTHR44858">
    <property type="entry name" value="TETRATRICOPEPTIDE REPEAT PROTEIN 6"/>
    <property type="match status" value="1"/>
</dbReference>
<dbReference type="RefSeq" id="WP_074931726.1">
    <property type="nucleotide sequence ID" value="NZ_FORI01000006.1"/>
</dbReference>
<keyword evidence="5" id="KW-1185">Reference proteome</keyword>
<dbReference type="SMART" id="SM00028">
    <property type="entry name" value="TPR"/>
    <property type="match status" value="5"/>
</dbReference>
<evidence type="ECO:0000256" key="1">
    <source>
        <dbReference type="ARBA" id="ARBA00022737"/>
    </source>
</evidence>
<evidence type="ECO:0000313" key="5">
    <source>
        <dbReference type="Proteomes" id="UP000182737"/>
    </source>
</evidence>
<feature type="repeat" description="TPR" evidence="3">
    <location>
        <begin position="171"/>
        <end position="204"/>
    </location>
</feature>
<dbReference type="InterPro" id="IPR019734">
    <property type="entry name" value="TPR_rpt"/>
</dbReference>
<dbReference type="Proteomes" id="UP000182737">
    <property type="component" value="Unassembled WGS sequence"/>
</dbReference>
<organism evidence="4 5">
    <name type="scientific">Treponema bryantii</name>
    <dbReference type="NCBI Taxonomy" id="163"/>
    <lineage>
        <taxon>Bacteria</taxon>
        <taxon>Pseudomonadati</taxon>
        <taxon>Spirochaetota</taxon>
        <taxon>Spirochaetia</taxon>
        <taxon>Spirochaetales</taxon>
        <taxon>Treponemataceae</taxon>
        <taxon>Treponema</taxon>
    </lineage>
</organism>
<dbReference type="AlphaFoldDB" id="A0A1I3L5T7"/>
<feature type="repeat" description="TPR" evidence="3">
    <location>
        <begin position="302"/>
        <end position="335"/>
    </location>
</feature>